<protein>
    <submittedName>
        <fullName evidence="3">SFRICE_040323</fullName>
    </submittedName>
</protein>
<evidence type="ECO:0000313" key="3">
    <source>
        <dbReference type="EMBL" id="SOQ58644.1"/>
    </source>
</evidence>
<dbReference type="Pfam" id="PF10545">
    <property type="entry name" value="MADF_DNA_bdg"/>
    <property type="match status" value="1"/>
</dbReference>
<evidence type="ECO:0000256" key="1">
    <source>
        <dbReference type="SAM" id="MobiDB-lite"/>
    </source>
</evidence>
<evidence type="ECO:0000259" key="2">
    <source>
        <dbReference type="PROSITE" id="PS51029"/>
    </source>
</evidence>
<proteinExistence type="predicted"/>
<dbReference type="AlphaFoldDB" id="A0A2H1X1W5"/>
<dbReference type="PROSITE" id="PS51029">
    <property type="entry name" value="MADF"/>
    <property type="match status" value="1"/>
</dbReference>
<feature type="region of interest" description="Disordered" evidence="1">
    <location>
        <begin position="118"/>
        <end position="162"/>
    </location>
</feature>
<dbReference type="PANTHER" id="PTHR21505:SF12">
    <property type="entry name" value="MADF DOMAIN-CONTAINING PROTEIN-RELATED"/>
    <property type="match status" value="1"/>
</dbReference>
<dbReference type="EMBL" id="ODYU01012366">
    <property type="protein sequence ID" value="SOQ58644.1"/>
    <property type="molecule type" value="Genomic_DNA"/>
</dbReference>
<sequence length="223" mass="26018">MEWNNESVLEFIELMQAEPDIWDPKRNGHKNRNNINDAWNRIRQEFSVPCTVDELKRKRNTLLTQYRDCLKKINDSIKSGCSAEDVYKPSWFAFEALDNFMGDIYKYRVTISTEVMERTKESPHTRETMGRASIETSPRPESPESCSYSLSGTDAYLPPKKQRRTQDFVNANACDLYGQLLAEKLKALDTDDRLVLMNEIDNLVFKYTMNARQLQRELGIKTQ</sequence>
<accession>A0A2H1X1W5</accession>
<name>A0A2H1X1W5_SPOFR</name>
<reference evidence="3" key="1">
    <citation type="submission" date="2016-07" db="EMBL/GenBank/DDBJ databases">
        <authorList>
            <person name="Bretaudeau A."/>
        </authorList>
    </citation>
    <scope>NUCLEOTIDE SEQUENCE</scope>
    <source>
        <strain evidence="3">Rice</strain>
        <tissue evidence="3">Whole body</tissue>
    </source>
</reference>
<feature type="compositionally biased region" description="Basic and acidic residues" evidence="1">
    <location>
        <begin position="118"/>
        <end position="129"/>
    </location>
</feature>
<organism evidence="3">
    <name type="scientific">Spodoptera frugiperda</name>
    <name type="common">Fall armyworm</name>
    <dbReference type="NCBI Taxonomy" id="7108"/>
    <lineage>
        <taxon>Eukaryota</taxon>
        <taxon>Metazoa</taxon>
        <taxon>Ecdysozoa</taxon>
        <taxon>Arthropoda</taxon>
        <taxon>Hexapoda</taxon>
        <taxon>Insecta</taxon>
        <taxon>Pterygota</taxon>
        <taxon>Neoptera</taxon>
        <taxon>Endopterygota</taxon>
        <taxon>Lepidoptera</taxon>
        <taxon>Glossata</taxon>
        <taxon>Ditrysia</taxon>
        <taxon>Noctuoidea</taxon>
        <taxon>Noctuidae</taxon>
        <taxon>Amphipyrinae</taxon>
        <taxon>Spodoptera</taxon>
    </lineage>
</organism>
<dbReference type="PANTHER" id="PTHR21505">
    <property type="entry name" value="MADF DOMAIN-CONTAINING PROTEIN-RELATED"/>
    <property type="match status" value="1"/>
</dbReference>
<dbReference type="InterPro" id="IPR006578">
    <property type="entry name" value="MADF-dom"/>
</dbReference>
<feature type="domain" description="MADF" evidence="2">
    <location>
        <begin position="10"/>
        <end position="105"/>
    </location>
</feature>
<dbReference type="SMART" id="SM00595">
    <property type="entry name" value="MADF"/>
    <property type="match status" value="1"/>
</dbReference>
<gene>
    <name evidence="3" type="ORF">SFRICE_040323</name>
</gene>